<reference evidence="4" key="1">
    <citation type="submission" date="2020-10" db="EMBL/GenBank/DDBJ databases">
        <authorList>
            <person name="Gilroy R."/>
        </authorList>
    </citation>
    <scope>NUCLEOTIDE SEQUENCE</scope>
    <source>
        <strain evidence="4">CHK152-2994</strain>
    </source>
</reference>
<dbReference type="PANTHER" id="PTHR46969">
    <property type="entry name" value="BIFUNCTIONAL PROTEIN HLDE"/>
    <property type="match status" value="1"/>
</dbReference>
<dbReference type="Pfam" id="PF00294">
    <property type="entry name" value="PfkB"/>
    <property type="match status" value="1"/>
</dbReference>
<dbReference type="InterPro" id="IPR011913">
    <property type="entry name" value="RfaE_dom_I"/>
</dbReference>
<dbReference type="PANTHER" id="PTHR46969:SF1">
    <property type="entry name" value="BIFUNCTIONAL PROTEIN HLDE"/>
    <property type="match status" value="1"/>
</dbReference>
<keyword evidence="1" id="KW-0808">Transferase</keyword>
<feature type="domain" description="Carbohydrate kinase PfkB" evidence="3">
    <location>
        <begin position="19"/>
        <end position="322"/>
    </location>
</feature>
<evidence type="ECO:0000256" key="1">
    <source>
        <dbReference type="ARBA" id="ARBA00022679"/>
    </source>
</evidence>
<dbReference type="Gene3D" id="3.40.1190.20">
    <property type="match status" value="1"/>
</dbReference>
<protein>
    <submittedName>
        <fullName evidence="4">Bifunctional hydroxymethylpyrimidine kinase/phosphomethylpyrimidine kinase</fullName>
    </submittedName>
</protein>
<dbReference type="InterPro" id="IPR011611">
    <property type="entry name" value="PfkB_dom"/>
</dbReference>
<sequence length="335" mass="36620">MDFDKKKLISYIKRLNEPKILVVGDLAIDEMIYGDTERISREAPVLILQHTKTKLILGAASNAAHNVATLNNGKIKVIGVCGDDYQSGQLIETFKEAKVDAAYVVKDATRKTTTKTRISGSISTSITQQIVRIDRQTKDPLSRETENLVIENLKKAIPEVDAVILSDYHIGTLTKRVIDKTIEIANKHKKIVVVDAQKNLETYRNITSMTPNLPDTQKSVGFFINNDEDLKKAGDKLLKETRAKSILITCGADGMFVTEPNKKYTKIPVFNKSEVFDVTGAGDTVTAVYTLALAAGADSVYAALIGNIAASLVVKQFGCATTTISELLCAVENIL</sequence>
<dbReference type="InterPro" id="IPR029056">
    <property type="entry name" value="Ribokinase-like"/>
</dbReference>
<dbReference type="AlphaFoldDB" id="A0A9D1K4D7"/>
<dbReference type="EMBL" id="DVJO01000032">
    <property type="protein sequence ID" value="HIS82254.1"/>
    <property type="molecule type" value="Genomic_DNA"/>
</dbReference>
<evidence type="ECO:0000256" key="2">
    <source>
        <dbReference type="ARBA" id="ARBA00022777"/>
    </source>
</evidence>
<dbReference type="GO" id="GO:0033785">
    <property type="term" value="F:heptose 7-phosphate kinase activity"/>
    <property type="evidence" value="ECO:0007669"/>
    <property type="project" value="TreeGrafter"/>
</dbReference>
<keyword evidence="2 4" id="KW-0418">Kinase</keyword>
<evidence type="ECO:0000313" key="5">
    <source>
        <dbReference type="Proteomes" id="UP000824139"/>
    </source>
</evidence>
<dbReference type="Proteomes" id="UP000824139">
    <property type="component" value="Unassembled WGS sequence"/>
</dbReference>
<dbReference type="GO" id="GO:0005829">
    <property type="term" value="C:cytosol"/>
    <property type="evidence" value="ECO:0007669"/>
    <property type="project" value="TreeGrafter"/>
</dbReference>
<proteinExistence type="predicted"/>
<dbReference type="CDD" id="cd01172">
    <property type="entry name" value="RfaE_like"/>
    <property type="match status" value="1"/>
</dbReference>
<reference evidence="4" key="2">
    <citation type="journal article" date="2021" name="PeerJ">
        <title>Extensive microbial diversity within the chicken gut microbiome revealed by metagenomics and culture.</title>
        <authorList>
            <person name="Gilroy R."/>
            <person name="Ravi A."/>
            <person name="Getino M."/>
            <person name="Pursley I."/>
            <person name="Horton D.L."/>
            <person name="Alikhan N.F."/>
            <person name="Baker D."/>
            <person name="Gharbi K."/>
            <person name="Hall N."/>
            <person name="Watson M."/>
            <person name="Adriaenssens E.M."/>
            <person name="Foster-Nyarko E."/>
            <person name="Jarju S."/>
            <person name="Secka A."/>
            <person name="Antonio M."/>
            <person name="Oren A."/>
            <person name="Chaudhuri R.R."/>
            <person name="La Ragione R."/>
            <person name="Hildebrand F."/>
            <person name="Pallen M.J."/>
        </authorList>
    </citation>
    <scope>NUCLEOTIDE SEQUENCE</scope>
    <source>
        <strain evidence="4">CHK152-2994</strain>
    </source>
</reference>
<evidence type="ECO:0000259" key="3">
    <source>
        <dbReference type="Pfam" id="PF00294"/>
    </source>
</evidence>
<accession>A0A9D1K4D7</accession>
<evidence type="ECO:0000313" key="4">
    <source>
        <dbReference type="EMBL" id="HIS82254.1"/>
    </source>
</evidence>
<comment type="caution">
    <text evidence="4">The sequence shown here is derived from an EMBL/GenBank/DDBJ whole genome shotgun (WGS) entry which is preliminary data.</text>
</comment>
<dbReference type="GO" id="GO:0016773">
    <property type="term" value="F:phosphotransferase activity, alcohol group as acceptor"/>
    <property type="evidence" value="ECO:0007669"/>
    <property type="project" value="InterPro"/>
</dbReference>
<organism evidence="4 5">
    <name type="scientific">Candidatus Scatenecus faecavium</name>
    <dbReference type="NCBI Taxonomy" id="2840915"/>
    <lineage>
        <taxon>Bacteria</taxon>
        <taxon>Candidatus Scatenecus</taxon>
    </lineage>
</organism>
<gene>
    <name evidence="4" type="ORF">IAD41_01435</name>
</gene>
<name>A0A9D1K4D7_9BACT</name>
<dbReference type="SUPFAM" id="SSF53613">
    <property type="entry name" value="Ribokinase-like"/>
    <property type="match status" value="1"/>
</dbReference>
<dbReference type="GO" id="GO:0033786">
    <property type="term" value="F:heptose-1-phosphate adenylyltransferase activity"/>
    <property type="evidence" value="ECO:0007669"/>
    <property type="project" value="TreeGrafter"/>
</dbReference>